<reference evidence="1 2" key="1">
    <citation type="journal article" date="2020" name="Cell">
        <title>Large-Scale Comparative Analyses of Tick Genomes Elucidate Their Genetic Diversity and Vector Capacities.</title>
        <authorList>
            <consortium name="Tick Genome and Microbiome Consortium (TIGMIC)"/>
            <person name="Jia N."/>
            <person name="Wang J."/>
            <person name="Shi W."/>
            <person name="Du L."/>
            <person name="Sun Y."/>
            <person name="Zhan W."/>
            <person name="Jiang J.F."/>
            <person name="Wang Q."/>
            <person name="Zhang B."/>
            <person name="Ji P."/>
            <person name="Bell-Sakyi L."/>
            <person name="Cui X.M."/>
            <person name="Yuan T.T."/>
            <person name="Jiang B.G."/>
            <person name="Yang W.F."/>
            <person name="Lam T.T."/>
            <person name="Chang Q.C."/>
            <person name="Ding S.J."/>
            <person name="Wang X.J."/>
            <person name="Zhu J.G."/>
            <person name="Ruan X.D."/>
            <person name="Zhao L."/>
            <person name="Wei J.T."/>
            <person name="Ye R.Z."/>
            <person name="Que T.C."/>
            <person name="Du C.H."/>
            <person name="Zhou Y.H."/>
            <person name="Cheng J.X."/>
            <person name="Dai P.F."/>
            <person name="Guo W.B."/>
            <person name="Han X.H."/>
            <person name="Huang E.J."/>
            <person name="Li L.F."/>
            <person name="Wei W."/>
            <person name="Gao Y.C."/>
            <person name="Liu J.Z."/>
            <person name="Shao H.Z."/>
            <person name="Wang X."/>
            <person name="Wang C.C."/>
            <person name="Yang T.C."/>
            <person name="Huo Q.B."/>
            <person name="Li W."/>
            <person name="Chen H.Y."/>
            <person name="Chen S.E."/>
            <person name="Zhou L.G."/>
            <person name="Ni X.B."/>
            <person name="Tian J.H."/>
            <person name="Sheng Y."/>
            <person name="Liu T."/>
            <person name="Pan Y.S."/>
            <person name="Xia L.Y."/>
            <person name="Li J."/>
            <person name="Zhao F."/>
            <person name="Cao W.C."/>
        </authorList>
    </citation>
    <scope>NUCLEOTIDE SEQUENCE [LARGE SCALE GENOMIC DNA]</scope>
    <source>
        <strain evidence="1">Iper-2018</strain>
    </source>
</reference>
<dbReference type="EMBL" id="JABSTQ010004833">
    <property type="protein sequence ID" value="KAG0440881.1"/>
    <property type="molecule type" value="Genomic_DNA"/>
</dbReference>
<keyword evidence="2" id="KW-1185">Reference proteome</keyword>
<evidence type="ECO:0000313" key="1">
    <source>
        <dbReference type="EMBL" id="KAG0440881.1"/>
    </source>
</evidence>
<name>A0AC60QRM4_IXOPE</name>
<gene>
    <name evidence="1" type="ORF">HPB47_016118</name>
</gene>
<proteinExistence type="predicted"/>
<dbReference type="Proteomes" id="UP000805193">
    <property type="component" value="Unassembled WGS sequence"/>
</dbReference>
<comment type="caution">
    <text evidence="1">The sequence shown here is derived from an EMBL/GenBank/DDBJ whole genome shotgun (WGS) entry which is preliminary data.</text>
</comment>
<sequence length="207" mass="22937">MYLRDSLKDVGNNTTQGDARAANHNTYNEFQERREGYESQEDWARVRTCPGTLGASPGRPSPTWNGVASSSNRIRFVETNETKLPEETRTTCSLEQIGEMSRKRGVGAYTIRHAKFLFEEGSDRSPFQGVQQSSNRRVDPAAAAAPVYAVPAHLRQRGARLSIRVRPELPYNTTLYMWRAVEPSKRPPAGDGENGCTASTTGDRSAS</sequence>
<protein>
    <submittedName>
        <fullName evidence="1">Uncharacterized protein</fullName>
    </submittedName>
</protein>
<accession>A0AC60QRM4</accession>
<evidence type="ECO:0000313" key="2">
    <source>
        <dbReference type="Proteomes" id="UP000805193"/>
    </source>
</evidence>
<organism evidence="1 2">
    <name type="scientific">Ixodes persulcatus</name>
    <name type="common">Taiga tick</name>
    <dbReference type="NCBI Taxonomy" id="34615"/>
    <lineage>
        <taxon>Eukaryota</taxon>
        <taxon>Metazoa</taxon>
        <taxon>Ecdysozoa</taxon>
        <taxon>Arthropoda</taxon>
        <taxon>Chelicerata</taxon>
        <taxon>Arachnida</taxon>
        <taxon>Acari</taxon>
        <taxon>Parasitiformes</taxon>
        <taxon>Ixodida</taxon>
        <taxon>Ixodoidea</taxon>
        <taxon>Ixodidae</taxon>
        <taxon>Ixodinae</taxon>
        <taxon>Ixodes</taxon>
    </lineage>
</organism>